<dbReference type="Proteomes" id="UP001152531">
    <property type="component" value="Unassembled WGS sequence"/>
</dbReference>
<evidence type="ECO:0000313" key="2">
    <source>
        <dbReference type="Proteomes" id="UP001152531"/>
    </source>
</evidence>
<protein>
    <submittedName>
        <fullName evidence="1">PX domain-containing protein</fullName>
    </submittedName>
</protein>
<gene>
    <name evidence="1" type="ORF">CLIB1444_19S01002</name>
</gene>
<sequence>MEKEELMSNNEFLDDLTPSEEHFLKKVLLERRLDRELSLLSNPHSLRSFGSPFKTDATISEKLSKGEFPLLKFFFDNYITKFPFITNNSEKDQTVFWQETVQPFIESVTSKNLSNSNDRKENVTKRRQMNRKFTSGLLLFYNSMIITEKDLVYLETDHLKPSDVGKLDKIKAYETPMLSDVHDDELRFENGLNVNIVSVKIVNQKSGWFRNDHHYEFIIQIIHEQGVKYYVSRAYHEFKNLESELKSKFPGIMNIETGKLPAKFKHDATTLVKEKLRLSLRGYLTSLVSFKEIVDSKEFKYFISEGKFNDLTPEQQQDYEKRLDHERHILSTQFEFQKQLSNIMIDFSKRFDDFKAQLIKDPSTLTKIFQEIGSKETLDDLSPLLSIFIDWCKIELSATIFQIFLTQDNSNELLTNLSKFHRLFPYGITYNILRFTNPISIISKIINLFLITIPGTKNKSLLSMLFIMLLDEDLSGYEVEIEDVKKKLNFPNFVSAIETFIDEKLIESDLDIDENLHEIFNSIEKPTKEESQFLENPDTANLTNLKQLYQLKIRHNDKLIMKSLWQEPELTKLLKNFLIIFYQPLIKLLSKSKLHLFFRDFQHFNDELVELLVKLNDEEMYYLSSVEIFNRLMKLLDDHIIIFWRFIHNLYNNDDDQLFHKIIKWIEDFLVKLRMKYTDVDKVKVRIKCDEPLNKDIFLDQLHQIMNKTIEKRKLFKNHYQKDKKDRKENSLEDNWDKLHNLNQNDEEFGMYNEDVEEYNLELNNKDEEFQKELKKINDMVVDTSEIDKLDGTLVEELERIFRSITAPELF</sequence>
<evidence type="ECO:0000313" key="1">
    <source>
        <dbReference type="EMBL" id="CAH6723747.1"/>
    </source>
</evidence>
<reference evidence="1" key="1">
    <citation type="submission" date="2022-06" db="EMBL/GenBank/DDBJ databases">
        <authorList>
            <person name="Legras J.-L."/>
            <person name="Devillers H."/>
            <person name="Grondin C."/>
        </authorList>
    </citation>
    <scope>NUCLEOTIDE SEQUENCE</scope>
    <source>
        <strain evidence="1">CLIB 1444</strain>
    </source>
</reference>
<organism evidence="1 2">
    <name type="scientific">[Candida] jaroonii</name>
    <dbReference type="NCBI Taxonomy" id="467808"/>
    <lineage>
        <taxon>Eukaryota</taxon>
        <taxon>Fungi</taxon>
        <taxon>Dikarya</taxon>
        <taxon>Ascomycota</taxon>
        <taxon>Saccharomycotina</taxon>
        <taxon>Pichiomycetes</taxon>
        <taxon>Debaryomycetaceae</taxon>
        <taxon>Yamadazyma</taxon>
    </lineage>
</organism>
<comment type="caution">
    <text evidence="1">The sequence shown here is derived from an EMBL/GenBank/DDBJ whole genome shotgun (WGS) entry which is preliminary data.</text>
</comment>
<keyword evidence="2" id="KW-1185">Reference proteome</keyword>
<accession>A0ACA9YG32</accession>
<proteinExistence type="predicted"/>
<name>A0ACA9YG32_9ASCO</name>
<dbReference type="EMBL" id="CALSDN010000019">
    <property type="protein sequence ID" value="CAH6723747.1"/>
    <property type="molecule type" value="Genomic_DNA"/>
</dbReference>